<dbReference type="KEGG" id="jpo:G7058_09055"/>
<feature type="coiled-coil region" evidence="1">
    <location>
        <begin position="59"/>
        <end position="86"/>
    </location>
</feature>
<reference evidence="4 5" key="1">
    <citation type="journal article" date="2017" name="Int. J. Syst. Evol. Microbiol.">
        <title>Jeotgalibaca porci sp. nov. and Jeotgalibaca arthritidis sp. nov., isolated from pigs, and emended description of the genus Jeotgalibaca.</title>
        <authorList>
            <person name="Zamora L."/>
            <person name="Perez-Sancho M."/>
            <person name="Dominguez L."/>
            <person name="Fernandez-Garayzabal J.F."/>
            <person name="Vela A.I."/>
        </authorList>
    </citation>
    <scope>NUCLEOTIDE SEQUENCE [LARGE SCALE GENOMIC DNA]</scope>
    <source>
        <strain evidence="4 5">CCUG 69148</strain>
    </source>
</reference>
<evidence type="ECO:0000313" key="5">
    <source>
        <dbReference type="Proteomes" id="UP000501830"/>
    </source>
</evidence>
<organism evidence="4 5">
    <name type="scientific">Jeotgalibaca porci</name>
    <dbReference type="NCBI Taxonomy" id="1868793"/>
    <lineage>
        <taxon>Bacteria</taxon>
        <taxon>Bacillati</taxon>
        <taxon>Bacillota</taxon>
        <taxon>Bacilli</taxon>
        <taxon>Lactobacillales</taxon>
        <taxon>Carnobacteriaceae</taxon>
        <taxon>Jeotgalibaca</taxon>
    </lineage>
</organism>
<dbReference type="AlphaFoldDB" id="A0A6G7WIX2"/>
<proteinExistence type="predicted"/>
<keyword evidence="1" id="KW-0175">Coiled coil</keyword>
<evidence type="ECO:0000256" key="3">
    <source>
        <dbReference type="SAM" id="Phobius"/>
    </source>
</evidence>
<keyword evidence="3" id="KW-0472">Membrane</keyword>
<dbReference type="RefSeq" id="WP_166063233.1">
    <property type="nucleotide sequence ID" value="NZ_CP049889.1"/>
</dbReference>
<dbReference type="EMBL" id="CP049889">
    <property type="protein sequence ID" value="QIK52169.1"/>
    <property type="molecule type" value="Genomic_DNA"/>
</dbReference>
<sequence>MEKKSAKETLEYIKPKPENESPPRSWFYILVGVILIFGLTFIFQEFNEQSDENIDPTSFEQLKDDVRSLNFKISELERRIEEMESR</sequence>
<feature type="region of interest" description="Disordered" evidence="2">
    <location>
        <begin position="1"/>
        <end position="21"/>
    </location>
</feature>
<keyword evidence="3" id="KW-1133">Transmembrane helix</keyword>
<evidence type="ECO:0000256" key="2">
    <source>
        <dbReference type="SAM" id="MobiDB-lite"/>
    </source>
</evidence>
<dbReference type="GeneID" id="94553430"/>
<feature type="transmembrane region" description="Helical" evidence="3">
    <location>
        <begin position="25"/>
        <end position="43"/>
    </location>
</feature>
<evidence type="ECO:0000256" key="1">
    <source>
        <dbReference type="SAM" id="Coils"/>
    </source>
</evidence>
<keyword evidence="3" id="KW-0812">Transmembrane</keyword>
<name>A0A6G7WIX2_9LACT</name>
<keyword evidence="5" id="KW-1185">Reference proteome</keyword>
<evidence type="ECO:0000313" key="4">
    <source>
        <dbReference type="EMBL" id="QIK52169.1"/>
    </source>
</evidence>
<accession>A0A6G7WIX2</accession>
<protein>
    <submittedName>
        <fullName evidence="4">Uncharacterized protein</fullName>
    </submittedName>
</protein>
<dbReference type="Proteomes" id="UP000501830">
    <property type="component" value="Chromosome"/>
</dbReference>
<gene>
    <name evidence="4" type="ORF">G7058_09055</name>
</gene>